<dbReference type="PROSITE" id="PS51352">
    <property type="entry name" value="THIOREDOXIN_2"/>
    <property type="match status" value="1"/>
</dbReference>
<feature type="chain" id="PRO_5032523419" evidence="1">
    <location>
        <begin position="22"/>
        <end position="201"/>
    </location>
</feature>
<protein>
    <submittedName>
        <fullName evidence="3">Peroxiredoxin</fullName>
    </submittedName>
</protein>
<dbReference type="GO" id="GO:0016491">
    <property type="term" value="F:oxidoreductase activity"/>
    <property type="evidence" value="ECO:0007669"/>
    <property type="project" value="InterPro"/>
</dbReference>
<dbReference type="SUPFAM" id="SSF52833">
    <property type="entry name" value="Thioredoxin-like"/>
    <property type="match status" value="1"/>
</dbReference>
<feature type="signal peptide" evidence="1">
    <location>
        <begin position="1"/>
        <end position="21"/>
    </location>
</feature>
<dbReference type="PANTHER" id="PTHR43640:SF1">
    <property type="entry name" value="THIOREDOXIN-DEPENDENT PEROXIREDOXIN"/>
    <property type="match status" value="1"/>
</dbReference>
<feature type="domain" description="Thioredoxin" evidence="2">
    <location>
        <begin position="22"/>
        <end position="174"/>
    </location>
</feature>
<evidence type="ECO:0000259" key="2">
    <source>
        <dbReference type="PROSITE" id="PS51352"/>
    </source>
</evidence>
<organism evidence="3 4">
    <name type="scientific">Povalibacter uvarum</name>
    <dbReference type="NCBI Taxonomy" id="732238"/>
    <lineage>
        <taxon>Bacteria</taxon>
        <taxon>Pseudomonadati</taxon>
        <taxon>Pseudomonadota</taxon>
        <taxon>Gammaproteobacteria</taxon>
        <taxon>Steroidobacterales</taxon>
        <taxon>Steroidobacteraceae</taxon>
        <taxon>Povalibacter</taxon>
    </lineage>
</organism>
<dbReference type="AlphaFoldDB" id="A0A841HQY4"/>
<dbReference type="PANTHER" id="PTHR43640">
    <property type="entry name" value="OS07G0260300 PROTEIN"/>
    <property type="match status" value="1"/>
</dbReference>
<dbReference type="InterPro" id="IPR000866">
    <property type="entry name" value="AhpC/TSA"/>
</dbReference>
<name>A0A841HQY4_9GAMM</name>
<dbReference type="EMBL" id="JACHHZ010000004">
    <property type="protein sequence ID" value="MBB6094442.1"/>
    <property type="molecule type" value="Genomic_DNA"/>
</dbReference>
<keyword evidence="1" id="KW-0732">Signal</keyword>
<evidence type="ECO:0000256" key="1">
    <source>
        <dbReference type="SAM" id="SignalP"/>
    </source>
</evidence>
<comment type="caution">
    <text evidence="3">The sequence shown here is derived from an EMBL/GenBank/DDBJ whole genome shotgun (WGS) entry which is preliminary data.</text>
</comment>
<dbReference type="Proteomes" id="UP000588068">
    <property type="component" value="Unassembled WGS sequence"/>
</dbReference>
<evidence type="ECO:0000313" key="4">
    <source>
        <dbReference type="Proteomes" id="UP000588068"/>
    </source>
</evidence>
<dbReference type="Gene3D" id="3.40.30.10">
    <property type="entry name" value="Glutaredoxin"/>
    <property type="match status" value="1"/>
</dbReference>
<dbReference type="RefSeq" id="WP_184333849.1">
    <property type="nucleotide sequence ID" value="NZ_JACHHZ010000004.1"/>
</dbReference>
<dbReference type="InterPro" id="IPR047262">
    <property type="entry name" value="PRX-like1"/>
</dbReference>
<dbReference type="InterPro" id="IPR036249">
    <property type="entry name" value="Thioredoxin-like_sf"/>
</dbReference>
<accession>A0A841HQY4</accession>
<dbReference type="InterPro" id="IPR013766">
    <property type="entry name" value="Thioredoxin_domain"/>
</dbReference>
<keyword evidence="4" id="KW-1185">Reference proteome</keyword>
<proteinExistence type="predicted"/>
<reference evidence="3 4" key="1">
    <citation type="submission" date="2020-08" db="EMBL/GenBank/DDBJ databases">
        <title>Genomic Encyclopedia of Type Strains, Phase IV (KMG-IV): sequencing the most valuable type-strain genomes for metagenomic binning, comparative biology and taxonomic classification.</title>
        <authorList>
            <person name="Goeker M."/>
        </authorList>
    </citation>
    <scope>NUCLEOTIDE SEQUENCE [LARGE SCALE GENOMIC DNA]</scope>
    <source>
        <strain evidence="3 4">DSM 26723</strain>
    </source>
</reference>
<dbReference type="Pfam" id="PF00578">
    <property type="entry name" value="AhpC-TSA"/>
    <property type="match status" value="1"/>
</dbReference>
<dbReference type="GO" id="GO:0016209">
    <property type="term" value="F:antioxidant activity"/>
    <property type="evidence" value="ECO:0007669"/>
    <property type="project" value="InterPro"/>
</dbReference>
<evidence type="ECO:0000313" key="3">
    <source>
        <dbReference type="EMBL" id="MBB6094442.1"/>
    </source>
</evidence>
<sequence length="201" mass="21874">MKLRLKLTGFAFALASTAAVALTPGHVVGNFQLPDQSGKAHELYGSADRKAIVLMVQGNGCPIVRQAIPALREVRDQYQSQGVEFLLLNSNLQDSSDSIAKESQEFGFGLPVLVDSKQQVGEALGVQRTSEVFVIDPKTWRLVYRGPIDDRLSYERQRPPANHYLKDALDAVVAGKPVKVAQADGVGCIVNFPDRGKKAKT</sequence>
<gene>
    <name evidence="3" type="ORF">HNQ60_003329</name>
</gene>